<dbReference type="OrthoDB" id="9795496at2"/>
<keyword evidence="7" id="KW-0614">Plasmid</keyword>
<organism evidence="7 8">
    <name type="scientific">Sulfitobacter alexandrii</name>
    <dbReference type="NCBI Taxonomy" id="1917485"/>
    <lineage>
        <taxon>Bacteria</taxon>
        <taxon>Pseudomonadati</taxon>
        <taxon>Pseudomonadota</taxon>
        <taxon>Alphaproteobacteria</taxon>
        <taxon>Rhodobacterales</taxon>
        <taxon>Roseobacteraceae</taxon>
        <taxon>Sulfitobacter</taxon>
    </lineage>
</organism>
<geneLocation type="plasmid" evidence="7 8">
    <name>unnamed1</name>
</geneLocation>
<dbReference type="AlphaFoldDB" id="A0A1J0WN13"/>
<name>A0A1J0WN13_9RHOB</name>
<dbReference type="Gene3D" id="1.20.1260.100">
    <property type="entry name" value="TspO/MBR protein"/>
    <property type="match status" value="1"/>
</dbReference>
<evidence type="ECO:0000256" key="2">
    <source>
        <dbReference type="ARBA" id="ARBA00007524"/>
    </source>
</evidence>
<dbReference type="RefSeq" id="WP_071974067.1">
    <property type="nucleotide sequence ID" value="NZ_CP018077.1"/>
</dbReference>
<dbReference type="NCBIfam" id="NF047825">
    <property type="entry name" value="T-richsensTspOAlph"/>
    <property type="match status" value="1"/>
</dbReference>
<dbReference type="InterPro" id="IPR038330">
    <property type="entry name" value="TspO/MBR-related_sf"/>
</dbReference>
<comment type="similarity">
    <text evidence="2">Belongs to the TspO/BZRP family.</text>
</comment>
<dbReference type="InterPro" id="IPR004307">
    <property type="entry name" value="TspO_MBR"/>
</dbReference>
<dbReference type="CDD" id="cd15904">
    <property type="entry name" value="TSPO_MBR"/>
    <property type="match status" value="1"/>
</dbReference>
<sequence>MDWYLFGIFLLACCAAGATGAVFQPGRWYESLNKPAWTPPDWVFPVAWTSIYLLISFAGARVAVLDNNGYALAFWASQAAFSTLWTPLFFGLRRMKGALLCMVPLWLSVAGACYASLQLDFWAGVAFVPYLVWVSVAAALNAAVWRLNPGVDPIVPGDLA</sequence>
<dbReference type="Pfam" id="PF03073">
    <property type="entry name" value="TspO_MBR"/>
    <property type="match status" value="1"/>
</dbReference>
<accession>A0A1J0WN13</accession>
<keyword evidence="5 6" id="KW-0472">Membrane</keyword>
<evidence type="ECO:0000256" key="5">
    <source>
        <dbReference type="ARBA" id="ARBA00023136"/>
    </source>
</evidence>
<keyword evidence="8" id="KW-1185">Reference proteome</keyword>
<keyword evidence="3 6" id="KW-0812">Transmembrane</keyword>
<reference evidence="7 8" key="1">
    <citation type="submission" date="2016-11" db="EMBL/GenBank/DDBJ databases">
        <title>Complete genome sequence of Sulfitobacter sp. AM1-D1, a toxic bacteria associated with marine dinoflagellate Alexandrium minutum in East China Sea.</title>
        <authorList>
            <person name="Yang Q."/>
            <person name="Zhang X."/>
            <person name="Tian X."/>
        </authorList>
    </citation>
    <scope>NUCLEOTIDE SEQUENCE [LARGE SCALE GENOMIC DNA]</scope>
    <source>
        <strain evidence="7 8">AM1-D1</strain>
        <plasmid evidence="7 8">unnamed1</plasmid>
    </source>
</reference>
<dbReference type="FunFam" id="1.20.1260.100:FF:000001">
    <property type="entry name" value="translocator protein 2"/>
    <property type="match status" value="1"/>
</dbReference>
<evidence type="ECO:0000256" key="6">
    <source>
        <dbReference type="SAM" id="Phobius"/>
    </source>
</evidence>
<dbReference type="PIRSF" id="PIRSF005859">
    <property type="entry name" value="PBR"/>
    <property type="match status" value="1"/>
</dbReference>
<dbReference type="KEGG" id="suam:BOO69_19440"/>
<dbReference type="EMBL" id="CP018077">
    <property type="protein sequence ID" value="APE45727.1"/>
    <property type="molecule type" value="Genomic_DNA"/>
</dbReference>
<protein>
    <submittedName>
        <fullName evidence="7">Sensory protein TspO</fullName>
    </submittedName>
</protein>
<comment type="subcellular location">
    <subcellularLocation>
        <location evidence="1">Membrane</location>
        <topology evidence="1">Multi-pass membrane protein</topology>
    </subcellularLocation>
</comment>
<keyword evidence="4 6" id="KW-1133">Transmembrane helix</keyword>
<dbReference type="PANTHER" id="PTHR10057">
    <property type="entry name" value="PERIPHERAL-TYPE BENZODIAZEPINE RECEPTOR"/>
    <property type="match status" value="1"/>
</dbReference>
<evidence type="ECO:0000256" key="1">
    <source>
        <dbReference type="ARBA" id="ARBA00004141"/>
    </source>
</evidence>
<feature type="transmembrane region" description="Helical" evidence="6">
    <location>
        <begin position="124"/>
        <end position="145"/>
    </location>
</feature>
<feature type="transmembrane region" description="Helical" evidence="6">
    <location>
        <begin position="71"/>
        <end position="91"/>
    </location>
</feature>
<evidence type="ECO:0000313" key="7">
    <source>
        <dbReference type="EMBL" id="APE45727.1"/>
    </source>
</evidence>
<dbReference type="GO" id="GO:0033013">
    <property type="term" value="P:tetrapyrrole metabolic process"/>
    <property type="evidence" value="ECO:0007669"/>
    <property type="project" value="UniProtKB-ARBA"/>
</dbReference>
<dbReference type="PANTHER" id="PTHR10057:SF0">
    <property type="entry name" value="TRANSLOCATOR PROTEIN"/>
    <property type="match status" value="1"/>
</dbReference>
<feature type="transmembrane region" description="Helical" evidence="6">
    <location>
        <begin position="97"/>
        <end position="117"/>
    </location>
</feature>
<feature type="transmembrane region" description="Helical" evidence="6">
    <location>
        <begin position="44"/>
        <end position="64"/>
    </location>
</feature>
<gene>
    <name evidence="7" type="ORF">BOO69_19440</name>
</gene>
<proteinExistence type="inferred from homology"/>
<evidence type="ECO:0000256" key="3">
    <source>
        <dbReference type="ARBA" id="ARBA00022692"/>
    </source>
</evidence>
<evidence type="ECO:0000313" key="8">
    <source>
        <dbReference type="Proteomes" id="UP000181897"/>
    </source>
</evidence>
<dbReference type="GO" id="GO:0016020">
    <property type="term" value="C:membrane"/>
    <property type="evidence" value="ECO:0007669"/>
    <property type="project" value="UniProtKB-SubCell"/>
</dbReference>
<dbReference type="Proteomes" id="UP000181897">
    <property type="component" value="Plasmid unnamed1"/>
</dbReference>
<evidence type="ECO:0000256" key="4">
    <source>
        <dbReference type="ARBA" id="ARBA00022989"/>
    </source>
</evidence>